<dbReference type="GO" id="GO:0016810">
    <property type="term" value="F:hydrolase activity, acting on carbon-nitrogen (but not peptide) bonds"/>
    <property type="evidence" value="ECO:0007669"/>
    <property type="project" value="InterPro"/>
</dbReference>
<evidence type="ECO:0000313" key="2">
    <source>
        <dbReference type="Proteomes" id="UP000183287"/>
    </source>
</evidence>
<organism evidence="1 2">
    <name type="scientific">Nitrosomonas communis</name>
    <dbReference type="NCBI Taxonomy" id="44574"/>
    <lineage>
        <taxon>Bacteria</taxon>
        <taxon>Pseudomonadati</taxon>
        <taxon>Pseudomonadota</taxon>
        <taxon>Betaproteobacteria</taxon>
        <taxon>Nitrosomonadales</taxon>
        <taxon>Nitrosomonadaceae</taxon>
        <taxon>Nitrosomonas</taxon>
    </lineage>
</organism>
<gene>
    <name evidence="1" type="ORF">SAMN05421863_104622</name>
</gene>
<name>A0A1I4T3Q5_9PROT</name>
<dbReference type="EMBL" id="FOUB01000046">
    <property type="protein sequence ID" value="SFM71180.1"/>
    <property type="molecule type" value="Genomic_DNA"/>
</dbReference>
<accession>A0A1I4T3Q5</accession>
<dbReference type="Gene3D" id="2.30.40.10">
    <property type="entry name" value="Urease, subunit C, domain 1"/>
    <property type="match status" value="1"/>
</dbReference>
<dbReference type="AlphaFoldDB" id="A0A1I4T3Q5"/>
<keyword evidence="2" id="KW-1185">Reference proteome</keyword>
<protein>
    <submittedName>
        <fullName evidence="1">5-methylthioadenosine/S-adenosylhomocysteine deaminase</fullName>
    </submittedName>
</protein>
<dbReference type="InterPro" id="IPR011059">
    <property type="entry name" value="Metal-dep_hydrolase_composite"/>
</dbReference>
<sequence>MTSPVTVDSIIEARWIIPVEPEKIILIDHAKVINDGMSRIILQNSQA</sequence>
<reference evidence="2" key="1">
    <citation type="submission" date="2016-10" db="EMBL/GenBank/DDBJ databases">
        <authorList>
            <person name="Varghese N."/>
            <person name="Submissions S."/>
        </authorList>
    </citation>
    <scope>NUCLEOTIDE SEQUENCE [LARGE SCALE GENOMIC DNA]</scope>
    <source>
        <strain evidence="2">Nm44</strain>
    </source>
</reference>
<dbReference type="Proteomes" id="UP000183287">
    <property type="component" value="Unassembled WGS sequence"/>
</dbReference>
<evidence type="ECO:0000313" key="1">
    <source>
        <dbReference type="EMBL" id="SFM71180.1"/>
    </source>
</evidence>
<proteinExistence type="predicted"/>
<dbReference type="RefSeq" id="WP_177198150.1">
    <property type="nucleotide sequence ID" value="NZ_FOUB01000046.1"/>
</dbReference>